<keyword evidence="4" id="KW-0804">Transcription</keyword>
<feature type="domain" description="TAFII28-like protein" evidence="7">
    <location>
        <begin position="40"/>
        <end position="121"/>
    </location>
</feature>
<comment type="caution">
    <text evidence="8">The sequence shown here is derived from an EMBL/GenBank/DDBJ whole genome shotgun (WGS) entry which is preliminary data.</text>
</comment>
<dbReference type="GO" id="GO:0016251">
    <property type="term" value="F:RNA polymerase II general transcription initiation factor activity"/>
    <property type="evidence" value="ECO:0007669"/>
    <property type="project" value="TreeGrafter"/>
</dbReference>
<comment type="subcellular location">
    <subcellularLocation>
        <location evidence="1">Nucleus</location>
    </subcellularLocation>
</comment>
<evidence type="ECO:0000313" key="9">
    <source>
        <dbReference type="Proteomes" id="UP001175271"/>
    </source>
</evidence>
<dbReference type="Proteomes" id="UP001175271">
    <property type="component" value="Unassembled WGS sequence"/>
</dbReference>
<dbReference type="GO" id="GO:0005669">
    <property type="term" value="C:transcription factor TFIID complex"/>
    <property type="evidence" value="ECO:0007669"/>
    <property type="project" value="InterPro"/>
</dbReference>
<dbReference type="SUPFAM" id="SSF47113">
    <property type="entry name" value="Histone-fold"/>
    <property type="match status" value="1"/>
</dbReference>
<gene>
    <name evidence="8" type="ORF">QR680_008863</name>
</gene>
<name>A0AA39M8N3_9BILA</name>
<evidence type="ECO:0000259" key="7">
    <source>
        <dbReference type="Pfam" id="PF04719"/>
    </source>
</evidence>
<accession>A0AA39M8N3</accession>
<evidence type="ECO:0000256" key="6">
    <source>
        <dbReference type="SAM" id="MobiDB-lite"/>
    </source>
</evidence>
<proteinExistence type="inferred from homology"/>
<feature type="region of interest" description="Disordered" evidence="6">
    <location>
        <begin position="1"/>
        <end position="31"/>
    </location>
</feature>
<comment type="similarity">
    <text evidence="2">Belongs to the TAF11 family.</text>
</comment>
<dbReference type="GO" id="GO:0051123">
    <property type="term" value="P:RNA polymerase II preinitiation complex assembly"/>
    <property type="evidence" value="ECO:0007669"/>
    <property type="project" value="InterPro"/>
</dbReference>
<dbReference type="Pfam" id="PF04719">
    <property type="entry name" value="TAFII28"/>
    <property type="match status" value="1"/>
</dbReference>
<dbReference type="InterPro" id="IPR009072">
    <property type="entry name" value="Histone-fold"/>
</dbReference>
<evidence type="ECO:0000256" key="4">
    <source>
        <dbReference type="ARBA" id="ARBA00023163"/>
    </source>
</evidence>
<keyword evidence="3" id="KW-0805">Transcription regulation</keyword>
<keyword evidence="9" id="KW-1185">Reference proteome</keyword>
<evidence type="ECO:0000313" key="8">
    <source>
        <dbReference type="EMBL" id="KAK0424803.1"/>
    </source>
</evidence>
<dbReference type="Gene3D" id="1.10.20.10">
    <property type="entry name" value="Histone, subunit A"/>
    <property type="match status" value="1"/>
</dbReference>
<dbReference type="GO" id="GO:0046982">
    <property type="term" value="F:protein heterodimerization activity"/>
    <property type="evidence" value="ECO:0007669"/>
    <property type="project" value="InterPro"/>
</dbReference>
<dbReference type="InterPro" id="IPR006809">
    <property type="entry name" value="TAFII28_dom"/>
</dbReference>
<dbReference type="PANTHER" id="PTHR13218">
    <property type="entry name" value="TRANSCRIPTION INITIATION FACTOR TFIID SUBUNIT 11-RELATED"/>
    <property type="match status" value="1"/>
</dbReference>
<dbReference type="InterPro" id="IPR045127">
    <property type="entry name" value="TAF11-like"/>
</dbReference>
<keyword evidence="5" id="KW-0539">Nucleus</keyword>
<dbReference type="EMBL" id="JAUCMV010000001">
    <property type="protein sequence ID" value="KAK0424803.1"/>
    <property type="molecule type" value="Genomic_DNA"/>
</dbReference>
<evidence type="ECO:0000256" key="3">
    <source>
        <dbReference type="ARBA" id="ARBA00023015"/>
    </source>
</evidence>
<evidence type="ECO:0000256" key="1">
    <source>
        <dbReference type="ARBA" id="ARBA00004123"/>
    </source>
</evidence>
<evidence type="ECO:0000256" key="5">
    <source>
        <dbReference type="ARBA" id="ARBA00023242"/>
    </source>
</evidence>
<dbReference type="AlphaFoldDB" id="A0AA39M8N3"/>
<evidence type="ECO:0000256" key="2">
    <source>
        <dbReference type="ARBA" id="ARBA00009788"/>
    </source>
</evidence>
<dbReference type="PANTHER" id="PTHR13218:SF8">
    <property type="entry name" value="TRANSCRIPTION INITIATION FACTOR TFIID SUBUNIT 11"/>
    <property type="match status" value="1"/>
</dbReference>
<reference evidence="8" key="1">
    <citation type="submission" date="2023-06" db="EMBL/GenBank/DDBJ databases">
        <title>Genomic analysis of the entomopathogenic nematode Steinernema hermaphroditum.</title>
        <authorList>
            <person name="Schwarz E.M."/>
            <person name="Heppert J.K."/>
            <person name="Baniya A."/>
            <person name="Schwartz H.T."/>
            <person name="Tan C.-H."/>
            <person name="Antoshechkin I."/>
            <person name="Sternberg P.W."/>
            <person name="Goodrich-Blair H."/>
            <person name="Dillman A.R."/>
        </authorList>
    </citation>
    <scope>NUCLEOTIDE SEQUENCE</scope>
    <source>
        <strain evidence="8">PS9179</strain>
        <tissue evidence="8">Whole animal</tissue>
    </source>
</reference>
<organism evidence="8 9">
    <name type="scientific">Steinernema hermaphroditum</name>
    <dbReference type="NCBI Taxonomy" id="289476"/>
    <lineage>
        <taxon>Eukaryota</taxon>
        <taxon>Metazoa</taxon>
        <taxon>Ecdysozoa</taxon>
        <taxon>Nematoda</taxon>
        <taxon>Chromadorea</taxon>
        <taxon>Rhabditida</taxon>
        <taxon>Tylenchina</taxon>
        <taxon>Panagrolaimomorpha</taxon>
        <taxon>Strongyloidoidea</taxon>
        <taxon>Steinernematidae</taxon>
        <taxon>Steinernema</taxon>
    </lineage>
</organism>
<feature type="compositionally biased region" description="Polar residues" evidence="6">
    <location>
        <begin position="1"/>
        <end position="12"/>
    </location>
</feature>
<dbReference type="CDD" id="cd08048">
    <property type="entry name" value="HFD_TAF11"/>
    <property type="match status" value="1"/>
</dbReference>
<sequence length="146" mass="15927">MDTPSTVVSDVTLSPPSDRSESESSSTVSEENVNMLKKQILLGNLTSDQLDRYEAYRKVSFSQMAIRRIIGEVTGVNACPNVVTAISGLAKVVAGEIVEEAFEISQKEGNAKIEPEDVRKGFESLRTKGRLFPMPGSRKNPFGGEF</sequence>
<protein>
    <recommendedName>
        <fullName evidence="7">TAFII28-like protein domain-containing protein</fullName>
    </recommendedName>
</protein>